<evidence type="ECO:0000256" key="1">
    <source>
        <dbReference type="SAM" id="MobiDB-lite"/>
    </source>
</evidence>
<dbReference type="EMBL" id="CAJNOH010000183">
    <property type="protein sequence ID" value="CAF0932456.1"/>
    <property type="molecule type" value="Genomic_DNA"/>
</dbReference>
<feature type="region of interest" description="Disordered" evidence="1">
    <location>
        <begin position="590"/>
        <end position="609"/>
    </location>
</feature>
<dbReference type="Gene3D" id="3.80.10.10">
    <property type="entry name" value="Ribonuclease Inhibitor"/>
    <property type="match status" value="1"/>
</dbReference>
<evidence type="ECO:0000313" key="5">
    <source>
        <dbReference type="Proteomes" id="UP000663870"/>
    </source>
</evidence>
<dbReference type="Proteomes" id="UP000663854">
    <property type="component" value="Unassembled WGS sequence"/>
</dbReference>
<name>A0A814BY77_9BILA</name>
<comment type="caution">
    <text evidence="2">The sequence shown here is derived from an EMBL/GenBank/DDBJ whole genome shotgun (WGS) entry which is preliminary data.</text>
</comment>
<dbReference type="EMBL" id="CAJNOL010000294">
    <property type="protein sequence ID" value="CAF0989494.1"/>
    <property type="molecule type" value="Genomic_DNA"/>
</dbReference>
<dbReference type="SUPFAM" id="SSF52058">
    <property type="entry name" value="L domain-like"/>
    <property type="match status" value="1"/>
</dbReference>
<evidence type="ECO:0000313" key="3">
    <source>
        <dbReference type="EMBL" id="CAF0989494.1"/>
    </source>
</evidence>
<evidence type="ECO:0008006" key="6">
    <source>
        <dbReference type="Google" id="ProtNLM"/>
    </source>
</evidence>
<evidence type="ECO:0000313" key="4">
    <source>
        <dbReference type="Proteomes" id="UP000663854"/>
    </source>
</evidence>
<reference evidence="2" key="1">
    <citation type="submission" date="2021-02" db="EMBL/GenBank/DDBJ databases">
        <authorList>
            <person name="Nowell W R."/>
        </authorList>
    </citation>
    <scope>NUCLEOTIDE SEQUENCE</scope>
</reference>
<accession>A0A814BY77</accession>
<dbReference type="AlphaFoldDB" id="A0A814BY77"/>
<sequence>MKVTIRASLNRNNSSEEKNDYANFSHTRIITLFQVPQYEHIQILICNGNSLTTLAGVEHMKHLWKLDVGNNQIRSLQHLSRFIALGSLILSNNNLTWIELQHIRHMFILDLRLDGNSTLDADPNYRQHILDCLPRIWMCDGIFVSTTERNQVDEFFTQSSLTQKPVRRKLARDIFMPTNLKDRSVNGLFGAKATELFAKFPMNCFVNSELDKKRIKHLAYTIQDLLLTEMKYDDEKKYDEFLTQNRHILPQMIDLRQTHIEEFNMLLILLVTDIIYQIPGELLHNVLDVTHIKTIGNLNISHIFSSSEQLKCMIASLVHAGARLDRDDNHPAAFYDKLFNSLSIVLTNQVRQLSSSSNTNQVHSNPGLISEAKSMVCLEVMQVLIMCPLFYTLINNANVSSILKQALERSPAYGSIRDVLQSFNADQKTGEEQKELFSSIIGNIIKMTIRTLSSKRMKKINEPLPAVYDTTKPEIENSNKRLQEQTVLSPKSSQRANVNRIPAIGDRILTAPQSFGRIVTLPDTEIAMIQLDHILALNGAMVSNGSANDHTTYVNMNNFEWDPSHEYWKPKFASGDKITLQMTTIRSETPRLVPPSLLPPPLPSSSRTILSRTSESIEKGRVTPKLFEMNLNKPKEAFVDAPRETTPSPSVPIIHQETTRNSQDISNSPPPTSPIIERKVVTPEEISIIERPMSVRIIKQKQEQIKTSINGETVSTSPVLIESMLLLMPNQPHAPIVSFEKIQQPAHSSNMNDYEPSRIMSILEHSSNVPVTPVTSRRSSTHRVHIPVHNALQWFNGPDMQNERIGRMEKVVASLVRRSFRPLTSYGIPRVPILTSPSSRDHALYKGVRPESFQDFRIESHRMTTTPLSFTRQSQSPKGRYTPSLRLHDLSHTSNSNHNVHRAKSLLNPPCPTPWM</sequence>
<keyword evidence="5" id="KW-1185">Reference proteome</keyword>
<dbReference type="InterPro" id="IPR032675">
    <property type="entry name" value="LRR_dom_sf"/>
</dbReference>
<dbReference type="PANTHER" id="PTHR46759">
    <property type="entry name" value="LEUCINE-RICH REPEAT-CONTAINING PROTEIN 72"/>
    <property type="match status" value="1"/>
</dbReference>
<organism evidence="2 4">
    <name type="scientific">Rotaria sordida</name>
    <dbReference type="NCBI Taxonomy" id="392033"/>
    <lineage>
        <taxon>Eukaryota</taxon>
        <taxon>Metazoa</taxon>
        <taxon>Spiralia</taxon>
        <taxon>Gnathifera</taxon>
        <taxon>Rotifera</taxon>
        <taxon>Eurotatoria</taxon>
        <taxon>Bdelloidea</taxon>
        <taxon>Philodinida</taxon>
        <taxon>Philodinidae</taxon>
        <taxon>Rotaria</taxon>
    </lineage>
</organism>
<gene>
    <name evidence="3" type="ORF">JXQ802_LOCUS13598</name>
    <name evidence="2" type="ORF">PYM288_LOCUS11130</name>
</gene>
<feature type="region of interest" description="Disordered" evidence="1">
    <location>
        <begin position="893"/>
        <end position="916"/>
    </location>
</feature>
<protein>
    <recommendedName>
        <fullName evidence="6">Leucine-rich repeat-containing protein</fullName>
    </recommendedName>
</protein>
<dbReference type="PANTHER" id="PTHR46759:SF2">
    <property type="match status" value="1"/>
</dbReference>
<proteinExistence type="predicted"/>
<dbReference type="InterPro" id="IPR042655">
    <property type="entry name" value="LRC72"/>
</dbReference>
<feature type="compositionally biased region" description="Pro residues" evidence="1">
    <location>
        <begin position="592"/>
        <end position="603"/>
    </location>
</feature>
<evidence type="ECO:0000313" key="2">
    <source>
        <dbReference type="EMBL" id="CAF0932456.1"/>
    </source>
</evidence>
<dbReference type="Proteomes" id="UP000663870">
    <property type="component" value="Unassembled WGS sequence"/>
</dbReference>